<keyword evidence="2" id="KW-1185">Reference proteome</keyword>
<sequence length="56" mass="7074">MESNLDQNNCFYFFLVRMIEFSERNLYFKKYPSLSNQYSFEQIFLYKMFNDVKMDR</sequence>
<gene>
    <name evidence="1" type="ORF">SAMN04488108_3381</name>
</gene>
<evidence type="ECO:0000313" key="1">
    <source>
        <dbReference type="EMBL" id="SHO64333.1"/>
    </source>
</evidence>
<accession>A0A1M7ZHI1</accession>
<reference evidence="2" key="1">
    <citation type="submission" date="2016-12" db="EMBL/GenBank/DDBJ databases">
        <authorList>
            <person name="Varghese N."/>
            <person name="Submissions S."/>
        </authorList>
    </citation>
    <scope>NUCLEOTIDE SEQUENCE [LARGE SCALE GENOMIC DNA]</scope>
    <source>
        <strain evidence="2">DSM 25035</strain>
    </source>
</reference>
<dbReference type="AlphaFoldDB" id="A0A1M7ZHI1"/>
<dbReference type="Proteomes" id="UP000184609">
    <property type="component" value="Unassembled WGS sequence"/>
</dbReference>
<evidence type="ECO:0000313" key="2">
    <source>
        <dbReference type="Proteomes" id="UP000184609"/>
    </source>
</evidence>
<dbReference type="EMBL" id="FRXN01000005">
    <property type="protein sequence ID" value="SHO64333.1"/>
    <property type="molecule type" value="Genomic_DNA"/>
</dbReference>
<dbReference type="STRING" id="1073327.SAMN04488108_3381"/>
<name>A0A1M7ZHI1_9BACT</name>
<proteinExistence type="predicted"/>
<protein>
    <submittedName>
        <fullName evidence="1">Uncharacterized protein</fullName>
    </submittedName>
</protein>
<organism evidence="1 2">
    <name type="scientific">Algoriphagus zhangzhouensis</name>
    <dbReference type="NCBI Taxonomy" id="1073327"/>
    <lineage>
        <taxon>Bacteria</taxon>
        <taxon>Pseudomonadati</taxon>
        <taxon>Bacteroidota</taxon>
        <taxon>Cytophagia</taxon>
        <taxon>Cytophagales</taxon>
        <taxon>Cyclobacteriaceae</taxon>
        <taxon>Algoriphagus</taxon>
    </lineage>
</organism>